<dbReference type="AlphaFoldDB" id="R7YYH4"/>
<gene>
    <name evidence="8" type="ORF">W97_06111</name>
</gene>
<accession>R7YYH4</accession>
<organism evidence="8 9">
    <name type="scientific">Coniosporium apollinis (strain CBS 100218)</name>
    <name type="common">Rock-inhabiting black yeast</name>
    <dbReference type="NCBI Taxonomy" id="1168221"/>
    <lineage>
        <taxon>Eukaryota</taxon>
        <taxon>Fungi</taxon>
        <taxon>Dikarya</taxon>
        <taxon>Ascomycota</taxon>
        <taxon>Pezizomycotina</taxon>
        <taxon>Dothideomycetes</taxon>
        <taxon>Dothideomycetes incertae sedis</taxon>
        <taxon>Coniosporium</taxon>
    </lineage>
</organism>
<dbReference type="OMA" id="VTTWQAT"/>
<dbReference type="GO" id="GO:0031625">
    <property type="term" value="F:ubiquitin protein ligase binding"/>
    <property type="evidence" value="ECO:0007669"/>
    <property type="project" value="InterPro"/>
</dbReference>
<keyword evidence="5" id="KW-0131">Cell cycle</keyword>
<dbReference type="Pfam" id="PF26557">
    <property type="entry name" value="Cullin_AB"/>
    <property type="match status" value="1"/>
</dbReference>
<dbReference type="GeneID" id="19903422"/>
<dbReference type="Pfam" id="PF08672">
    <property type="entry name" value="ANAPC2"/>
    <property type="match status" value="1"/>
</dbReference>
<dbReference type="InterPro" id="IPR036317">
    <property type="entry name" value="Cullin_homology_sf"/>
</dbReference>
<protein>
    <recommendedName>
        <fullName evidence="1">Anaphase-promoting complex subunit 2</fullName>
    </recommendedName>
</protein>
<dbReference type="PANTHER" id="PTHR45957:SF1">
    <property type="entry name" value="ANAPHASE-PROMOTING COMPLEX SUBUNIT 2"/>
    <property type="match status" value="1"/>
</dbReference>
<dbReference type="GO" id="GO:0070979">
    <property type="term" value="P:protein K11-linked ubiquitination"/>
    <property type="evidence" value="ECO:0007669"/>
    <property type="project" value="TreeGrafter"/>
</dbReference>
<dbReference type="InterPro" id="IPR044554">
    <property type="entry name" value="ANAPC2"/>
</dbReference>
<dbReference type="RefSeq" id="XP_007782312.1">
    <property type="nucleotide sequence ID" value="XM_007784122.1"/>
</dbReference>
<dbReference type="Gene3D" id="1.10.10.10">
    <property type="entry name" value="Winged helix-like DNA-binding domain superfamily/Winged helix DNA-binding domain"/>
    <property type="match status" value="1"/>
</dbReference>
<evidence type="ECO:0000256" key="3">
    <source>
        <dbReference type="ARBA" id="ARBA00022776"/>
    </source>
</evidence>
<dbReference type="SUPFAM" id="SSF75632">
    <property type="entry name" value="Cullin homology domain"/>
    <property type="match status" value="1"/>
</dbReference>
<dbReference type="Gene3D" id="3.30.230.130">
    <property type="entry name" value="Cullin, Chain C, Domain 2"/>
    <property type="match status" value="1"/>
</dbReference>
<reference evidence="9" key="1">
    <citation type="submission" date="2012-06" db="EMBL/GenBank/DDBJ databases">
        <title>The genome sequence of Coniosporium apollinis CBS 100218.</title>
        <authorList>
            <consortium name="The Broad Institute Genome Sequencing Platform"/>
            <person name="Cuomo C."/>
            <person name="Gorbushina A."/>
            <person name="Noack S."/>
            <person name="Walker B."/>
            <person name="Young S.K."/>
            <person name="Zeng Q."/>
            <person name="Gargeya S."/>
            <person name="Fitzgerald M."/>
            <person name="Haas B."/>
            <person name="Abouelleil A."/>
            <person name="Alvarado L."/>
            <person name="Arachchi H.M."/>
            <person name="Berlin A.M."/>
            <person name="Chapman S.B."/>
            <person name="Goldberg J."/>
            <person name="Griggs A."/>
            <person name="Gujja S."/>
            <person name="Hansen M."/>
            <person name="Howarth C."/>
            <person name="Imamovic A."/>
            <person name="Larimer J."/>
            <person name="McCowan C."/>
            <person name="Montmayeur A."/>
            <person name="Murphy C."/>
            <person name="Neiman D."/>
            <person name="Pearson M."/>
            <person name="Priest M."/>
            <person name="Roberts A."/>
            <person name="Saif S."/>
            <person name="Shea T."/>
            <person name="Sisk P."/>
            <person name="Sykes S."/>
            <person name="Wortman J."/>
            <person name="Nusbaum C."/>
            <person name="Birren B."/>
        </authorList>
    </citation>
    <scope>NUCLEOTIDE SEQUENCE [LARGE SCALE GENOMIC DNA]</scope>
    <source>
        <strain evidence="9">CBS 100218</strain>
    </source>
</reference>
<dbReference type="InterPro" id="IPR036390">
    <property type="entry name" value="WH_DNA-bd_sf"/>
</dbReference>
<evidence type="ECO:0000256" key="4">
    <source>
        <dbReference type="ARBA" id="ARBA00022786"/>
    </source>
</evidence>
<evidence type="ECO:0000313" key="8">
    <source>
        <dbReference type="EMBL" id="EON66995.1"/>
    </source>
</evidence>
<dbReference type="PANTHER" id="PTHR45957">
    <property type="entry name" value="ANAPHASE-PROMOTING COMPLEX SUBUNIT 2"/>
    <property type="match status" value="1"/>
</dbReference>
<dbReference type="eggNOG" id="KOG2165">
    <property type="taxonomic scope" value="Eukaryota"/>
</dbReference>
<name>R7YYH4_CONA1</name>
<keyword evidence="4" id="KW-0833">Ubl conjugation pathway</keyword>
<keyword evidence="3" id="KW-0498">Mitosis</keyword>
<keyword evidence="2" id="KW-0132">Cell division</keyword>
<dbReference type="SUPFAM" id="SSF46785">
    <property type="entry name" value="Winged helix' DNA-binding domain"/>
    <property type="match status" value="1"/>
</dbReference>
<evidence type="ECO:0000313" key="9">
    <source>
        <dbReference type="Proteomes" id="UP000016924"/>
    </source>
</evidence>
<sequence length="855" mass="94097">MTTITMASSHEALVFSSVFPVSAHHTTPTPLATPDLGFTGEGQSFGGVDVTSPLLSSRPVAQEIKQNQAWSVATRYLSLARAPFAQNSQWNLKQAPTRDVSDALRYLLVGEGAQATGDDGQGLLDWYISEIRGHYLACVQPTIQPLWKPEVDCRNLWSLLEETVNRLGQAQALYLQPLRDYVLPIIHDATSSTSTAQQSVAPSKATHLASKFRRDLDSVITHSVPLQLVSKALRYVLFDAACRIFDVHPGQADRRTPTREDVLHARNRTVRLLRGLQEVGLAGDQAQRAFAHAMDKLLGQFIVSHHMKVDWYGRAPVAKKLRRWIKEGFAPFATEVMECLNAGGPSQPFGPLEIQQWQDMATQWLGRARDCITTPAARSHLAISFSKQLSRRLLHAGATTTHILNVYIYVIRAFNEMDPKGVLLDRVAKPIRRHLRDRPDTARIIVASLLADVQDSNGNTLHPTGDISLEIATEMLHPVASQHDHDHDLDWGNMAWTPDPVDAGPEYRKSRSIDIISSLLSLYDREDFITELKAILGAHLLSATTPGFEKEIRLLELFKLRLGEEKLQACEVMLRDVLESKRIDASIRGTISRNPFDATNNTVPPPVDVEGEPPLNAQILSSFFWPPLRDDTFLPPAAVRAAQSRYSAGFERVKDMRKLHWMHALGRASVRLELEDRVVEEEVATWHAAVIDAFGEEDGGSGEVRRSVAQLEAGLEMDEELVRDALEFWVGRGVLKETAPGDDVFEVLERLPASGDAGGAAASAAAQAQAARPAAVQAIKSQQDVLDENTALYRQFILGMLTNQGAMPAPRILMMLKMAVPGGFGGGVEALRGLLGGMAEEGILQGGGDVWGVKK</sequence>
<evidence type="ECO:0000259" key="7">
    <source>
        <dbReference type="PROSITE" id="PS50069"/>
    </source>
</evidence>
<dbReference type="GO" id="GO:0007091">
    <property type="term" value="P:metaphase/anaphase transition of mitotic cell cycle"/>
    <property type="evidence" value="ECO:0007669"/>
    <property type="project" value="TreeGrafter"/>
</dbReference>
<comment type="similarity">
    <text evidence="6">Belongs to the cullin family.</text>
</comment>
<dbReference type="SMART" id="SM01013">
    <property type="entry name" value="APC2"/>
    <property type="match status" value="1"/>
</dbReference>
<dbReference type="PROSITE" id="PS50069">
    <property type="entry name" value="CULLIN_2"/>
    <property type="match status" value="1"/>
</dbReference>
<dbReference type="OrthoDB" id="5581181at2759"/>
<dbReference type="SMART" id="SM00182">
    <property type="entry name" value="CULLIN"/>
    <property type="match status" value="1"/>
</dbReference>
<evidence type="ECO:0000256" key="6">
    <source>
        <dbReference type="PROSITE-ProRule" id="PRU00330"/>
    </source>
</evidence>
<dbReference type="InterPro" id="IPR016158">
    <property type="entry name" value="Cullin_homology"/>
</dbReference>
<dbReference type="Pfam" id="PF25773">
    <property type="entry name" value="TPR_ANAPC2"/>
    <property type="match status" value="1"/>
</dbReference>
<dbReference type="InterPro" id="IPR057975">
    <property type="entry name" value="TPR_ANAPC2"/>
</dbReference>
<dbReference type="HOGENOM" id="CLU_007149_0_0_1"/>
<dbReference type="STRING" id="1168221.R7YYH4"/>
<evidence type="ECO:0000256" key="5">
    <source>
        <dbReference type="ARBA" id="ARBA00023306"/>
    </source>
</evidence>
<feature type="domain" description="Cullin family profile" evidence="7">
    <location>
        <begin position="522"/>
        <end position="730"/>
    </location>
</feature>
<evidence type="ECO:0000256" key="1">
    <source>
        <dbReference type="ARBA" id="ARBA00016068"/>
    </source>
</evidence>
<dbReference type="GO" id="GO:0051301">
    <property type="term" value="P:cell division"/>
    <property type="evidence" value="ECO:0007669"/>
    <property type="project" value="UniProtKB-KW"/>
</dbReference>
<evidence type="ECO:0000256" key="2">
    <source>
        <dbReference type="ARBA" id="ARBA00022618"/>
    </source>
</evidence>
<dbReference type="GO" id="GO:0006511">
    <property type="term" value="P:ubiquitin-dependent protein catabolic process"/>
    <property type="evidence" value="ECO:0007669"/>
    <property type="project" value="InterPro"/>
</dbReference>
<dbReference type="Proteomes" id="UP000016924">
    <property type="component" value="Unassembled WGS sequence"/>
</dbReference>
<dbReference type="InterPro" id="IPR059120">
    <property type="entry name" value="Cullin-like_AB"/>
</dbReference>
<keyword evidence="9" id="KW-1185">Reference proteome</keyword>
<dbReference type="InterPro" id="IPR036388">
    <property type="entry name" value="WH-like_DNA-bd_sf"/>
</dbReference>
<proteinExistence type="inferred from homology"/>
<dbReference type="GO" id="GO:0005680">
    <property type="term" value="C:anaphase-promoting complex"/>
    <property type="evidence" value="ECO:0007669"/>
    <property type="project" value="TreeGrafter"/>
</dbReference>
<dbReference type="InterPro" id="IPR014786">
    <property type="entry name" value="ANAPC2_C"/>
</dbReference>
<dbReference type="EMBL" id="JH767584">
    <property type="protein sequence ID" value="EON66995.1"/>
    <property type="molecule type" value="Genomic_DNA"/>
</dbReference>